<accession>A0A645CCX8</accession>
<gene>
    <name evidence="1" type="ORF">SDC9_121737</name>
</gene>
<dbReference type="EMBL" id="VSSQ01026173">
    <property type="protein sequence ID" value="MPM74748.1"/>
    <property type="molecule type" value="Genomic_DNA"/>
</dbReference>
<comment type="caution">
    <text evidence="1">The sequence shown here is derived from an EMBL/GenBank/DDBJ whole genome shotgun (WGS) entry which is preliminary data.</text>
</comment>
<name>A0A645CCX8_9ZZZZ</name>
<dbReference type="AlphaFoldDB" id="A0A645CCX8"/>
<evidence type="ECO:0000313" key="1">
    <source>
        <dbReference type="EMBL" id="MPM74748.1"/>
    </source>
</evidence>
<evidence type="ECO:0008006" key="2">
    <source>
        <dbReference type="Google" id="ProtNLM"/>
    </source>
</evidence>
<protein>
    <recommendedName>
        <fullName evidence="2">Abortive infection protein AbiGI</fullName>
    </recommendedName>
</protein>
<proteinExistence type="predicted"/>
<organism evidence="1">
    <name type="scientific">bioreactor metagenome</name>
    <dbReference type="NCBI Taxonomy" id="1076179"/>
    <lineage>
        <taxon>unclassified sequences</taxon>
        <taxon>metagenomes</taxon>
        <taxon>ecological metagenomes</taxon>
    </lineage>
</organism>
<sequence length="189" mass="22436">MIEIENFRLYSANELNRLGYSSNSLTDLTRQKAITRLQRGFYIIDDEFDELELIIQLFPESILCLNSALYYYGYLQTKPREYAVAVDKSHNRNKYRHNSLPLKAYFRDDKYIRLGLHQSSYRGRTINIYDRERTICDCIRRKNLLDHQTYQAAIKGYVGDTAKDINRLLTYASILKIQKKVELIMEAWL</sequence>
<reference evidence="1" key="1">
    <citation type="submission" date="2019-08" db="EMBL/GenBank/DDBJ databases">
        <authorList>
            <person name="Kucharzyk K."/>
            <person name="Murdoch R.W."/>
            <person name="Higgins S."/>
            <person name="Loffler F."/>
        </authorList>
    </citation>
    <scope>NUCLEOTIDE SEQUENCE</scope>
</reference>